<evidence type="ECO:0000256" key="4">
    <source>
        <dbReference type="ARBA" id="ARBA00023002"/>
    </source>
</evidence>
<proteinExistence type="inferred from homology"/>
<dbReference type="Gene3D" id="3.40.109.10">
    <property type="entry name" value="NADH Oxidase"/>
    <property type="match status" value="1"/>
</dbReference>
<keyword evidence="3" id="KW-0288">FMN</keyword>
<comment type="similarity">
    <text evidence="1">Belongs to the flavin oxidoreductase frp family.</text>
</comment>
<reference evidence="6 7" key="1">
    <citation type="journal article" date="2018" name="IMA Fungus">
        <title>IMA Genome-F 9: Draft genome sequence of Annulohypoxylon stygium, Aspergillus mulundensis, Berkeleyomyces basicola (syn. Thielaviopsis basicola), Ceratocystis smalleyi, two Cercospora beticola strains, Coleophoma cylindrospora, Fusarium fracticaudum, Phialophora cf. hyalina, and Morchella septimelata.</title>
        <authorList>
            <person name="Wingfield B.D."/>
            <person name="Bills G.F."/>
            <person name="Dong Y."/>
            <person name="Huang W."/>
            <person name="Nel W.J."/>
            <person name="Swalarsk-Parry B.S."/>
            <person name="Vaghefi N."/>
            <person name="Wilken P.M."/>
            <person name="An Z."/>
            <person name="de Beer Z.W."/>
            <person name="De Vos L."/>
            <person name="Chen L."/>
            <person name="Duong T.A."/>
            <person name="Gao Y."/>
            <person name="Hammerbacher A."/>
            <person name="Kikkert J.R."/>
            <person name="Li Y."/>
            <person name="Li H."/>
            <person name="Li K."/>
            <person name="Li Q."/>
            <person name="Liu X."/>
            <person name="Ma X."/>
            <person name="Naidoo K."/>
            <person name="Pethybridge S.J."/>
            <person name="Sun J."/>
            <person name="Steenkamp E.T."/>
            <person name="van der Nest M.A."/>
            <person name="van Wyk S."/>
            <person name="Wingfield M.J."/>
            <person name="Xiong C."/>
            <person name="Yue Q."/>
            <person name="Zhang X."/>
        </authorList>
    </citation>
    <scope>NUCLEOTIDE SEQUENCE [LARGE SCALE GENOMIC DNA]</scope>
    <source>
        <strain evidence="6 7">BP5796</strain>
    </source>
</reference>
<name>A0A3D8Q6W2_9HELO</name>
<keyword evidence="7" id="KW-1185">Reference proteome</keyword>
<evidence type="ECO:0000313" key="7">
    <source>
        <dbReference type="Proteomes" id="UP000256328"/>
    </source>
</evidence>
<evidence type="ECO:0000256" key="2">
    <source>
        <dbReference type="ARBA" id="ARBA00022630"/>
    </source>
</evidence>
<dbReference type="CDD" id="cd02146">
    <property type="entry name" value="NfsA-like"/>
    <property type="match status" value="1"/>
</dbReference>
<dbReference type="InterPro" id="IPR029479">
    <property type="entry name" value="Nitroreductase"/>
</dbReference>
<dbReference type="OrthoDB" id="2094932at2759"/>
<keyword evidence="4" id="KW-0560">Oxidoreductase</keyword>
<sequence>MTDINSLLQARYGTGTSSTSNVVTNPSLETLLQHRSVRNFLPQSLAPGTLEVLIAAGQSAATSSNLQTWSVVTIQDPNRKAKAAALSANQEFIRQAPLFLVFCADLRRLTQVSQQQQTPGVALEYTEMFIMATVDATLAAQNVSVAAESLGLGICYVGGSRNQPRELAELLHLPHRTIALFGLAVGYPDPAKPAAVKPRLPLHEVLHQETWDDDIEKQKEHFTAYDNAIASFNAGEKREGIPAWTERSALRVAGVENLNGREIWNEVLHERGFDLK</sequence>
<evidence type="ECO:0000313" key="6">
    <source>
        <dbReference type="EMBL" id="RDW57400.1"/>
    </source>
</evidence>
<feature type="domain" description="Nitroreductase" evidence="5">
    <location>
        <begin position="32"/>
        <end position="187"/>
    </location>
</feature>
<organism evidence="6 7">
    <name type="scientific">Coleophoma crateriformis</name>
    <dbReference type="NCBI Taxonomy" id="565419"/>
    <lineage>
        <taxon>Eukaryota</taxon>
        <taxon>Fungi</taxon>
        <taxon>Dikarya</taxon>
        <taxon>Ascomycota</taxon>
        <taxon>Pezizomycotina</taxon>
        <taxon>Leotiomycetes</taxon>
        <taxon>Helotiales</taxon>
        <taxon>Dermateaceae</taxon>
        <taxon>Coleophoma</taxon>
    </lineage>
</organism>
<dbReference type="PIRSF" id="PIRSF005426">
    <property type="entry name" value="Frp"/>
    <property type="match status" value="1"/>
</dbReference>
<comment type="caution">
    <text evidence="6">The sequence shown here is derived from an EMBL/GenBank/DDBJ whole genome shotgun (WGS) entry which is preliminary data.</text>
</comment>
<dbReference type="AlphaFoldDB" id="A0A3D8Q6W2"/>
<evidence type="ECO:0000256" key="3">
    <source>
        <dbReference type="ARBA" id="ARBA00022643"/>
    </source>
</evidence>
<keyword evidence="2" id="KW-0285">Flavoprotein</keyword>
<dbReference type="InterPro" id="IPR016446">
    <property type="entry name" value="Flavin_OxRdtase_Frp"/>
</dbReference>
<dbReference type="InterPro" id="IPR000415">
    <property type="entry name" value="Nitroreductase-like"/>
</dbReference>
<dbReference type="GO" id="GO:0016491">
    <property type="term" value="F:oxidoreductase activity"/>
    <property type="evidence" value="ECO:0007669"/>
    <property type="project" value="UniProtKB-KW"/>
</dbReference>
<accession>A0A3D8Q6W2</accession>
<evidence type="ECO:0000259" key="5">
    <source>
        <dbReference type="Pfam" id="PF00881"/>
    </source>
</evidence>
<dbReference type="Proteomes" id="UP000256328">
    <property type="component" value="Unassembled WGS sequence"/>
</dbReference>
<dbReference type="PANTHER" id="PTHR43425:SF2">
    <property type="entry name" value="OXYGEN-INSENSITIVE NADPH NITROREDUCTASE"/>
    <property type="match status" value="1"/>
</dbReference>
<gene>
    <name evidence="6" type="ORF">BP5796_12850</name>
</gene>
<dbReference type="EMBL" id="PDLN01000023">
    <property type="protein sequence ID" value="RDW57400.1"/>
    <property type="molecule type" value="Genomic_DNA"/>
</dbReference>
<evidence type="ECO:0000256" key="1">
    <source>
        <dbReference type="ARBA" id="ARBA00008366"/>
    </source>
</evidence>
<dbReference type="SUPFAM" id="SSF55469">
    <property type="entry name" value="FMN-dependent nitroreductase-like"/>
    <property type="match status" value="1"/>
</dbReference>
<dbReference type="PANTHER" id="PTHR43425">
    <property type="entry name" value="OXYGEN-INSENSITIVE NADPH NITROREDUCTASE"/>
    <property type="match status" value="1"/>
</dbReference>
<dbReference type="Pfam" id="PF00881">
    <property type="entry name" value="Nitroreductase"/>
    <property type="match status" value="1"/>
</dbReference>
<protein>
    <recommendedName>
        <fullName evidence="5">Nitroreductase domain-containing protein</fullName>
    </recommendedName>
</protein>